<dbReference type="RefSeq" id="XP_003710248.1">
    <property type="nucleotide sequence ID" value="XM_003710200.1"/>
</dbReference>
<reference evidence="2 3" key="1">
    <citation type="journal article" date="2005" name="Nature">
        <title>The genome sequence of the rice blast fungus Magnaporthe grisea.</title>
        <authorList>
            <person name="Dean R.A."/>
            <person name="Talbot N.J."/>
            <person name="Ebbole D.J."/>
            <person name="Farman M.L."/>
            <person name="Mitchell T.K."/>
            <person name="Orbach M.J."/>
            <person name="Thon M."/>
            <person name="Kulkarni R."/>
            <person name="Xu J.R."/>
            <person name="Pan H."/>
            <person name="Read N.D."/>
            <person name="Lee Y.H."/>
            <person name="Carbone I."/>
            <person name="Brown D."/>
            <person name="Oh Y.Y."/>
            <person name="Donofrio N."/>
            <person name="Jeong J.S."/>
            <person name="Soanes D.M."/>
            <person name="Djonovic S."/>
            <person name="Kolomiets E."/>
            <person name="Rehmeyer C."/>
            <person name="Li W."/>
            <person name="Harding M."/>
            <person name="Kim S."/>
            <person name="Lebrun M.H."/>
            <person name="Bohnert H."/>
            <person name="Coughlan S."/>
            <person name="Butler J."/>
            <person name="Calvo S."/>
            <person name="Ma L.J."/>
            <person name="Nicol R."/>
            <person name="Purcell S."/>
            <person name="Nusbaum C."/>
            <person name="Galagan J.E."/>
            <person name="Birren B.W."/>
        </authorList>
    </citation>
    <scope>NUCLEOTIDE SEQUENCE [LARGE SCALE GENOMIC DNA]</scope>
    <source>
        <strain evidence="3">70-15 / ATCC MYA-4617 / FGSC 8958</strain>
    </source>
</reference>
<dbReference type="OrthoDB" id="2958217at2759"/>
<proteinExistence type="predicted"/>
<dbReference type="GeneID" id="12986258"/>
<evidence type="ECO:0000313" key="3">
    <source>
        <dbReference type="Proteomes" id="UP000009058"/>
    </source>
</evidence>
<dbReference type="EMBL" id="CM001231">
    <property type="protein sequence ID" value="EHA57636.1"/>
    <property type="molecule type" value="Genomic_DNA"/>
</dbReference>
<accession>G4MLA6</accession>
<evidence type="ECO:0000313" key="2">
    <source>
        <dbReference type="EMBL" id="EHA57636.1"/>
    </source>
</evidence>
<reference key="2">
    <citation type="submission" date="2011-05" db="EMBL/GenBank/DDBJ databases">
        <title>The Genome Sequence of Magnaporthe oryzae 70-15.</title>
        <authorList>
            <consortium name="The Broad Institute Genome Sequencing Platform"/>
            <person name="Ma L.-J."/>
            <person name="Dead R."/>
            <person name="Young S.K."/>
            <person name="Zeng Q."/>
            <person name="Gargeya S."/>
            <person name="Fitzgerald M."/>
            <person name="Haas B."/>
            <person name="Abouelleil A."/>
            <person name="Alvarado L."/>
            <person name="Arachchi H.M."/>
            <person name="Berlin A."/>
            <person name="Brown A."/>
            <person name="Chapman S.B."/>
            <person name="Chen Z."/>
            <person name="Dunbar C."/>
            <person name="Freedman E."/>
            <person name="Gearin G."/>
            <person name="Gellesch M."/>
            <person name="Goldberg J."/>
            <person name="Griggs A."/>
            <person name="Gujja S."/>
            <person name="Heiman D."/>
            <person name="Howarth C."/>
            <person name="Larson L."/>
            <person name="Lui A."/>
            <person name="MacDonald P.J.P."/>
            <person name="Mehta T."/>
            <person name="Montmayeur A."/>
            <person name="Murphy C."/>
            <person name="Neiman D."/>
            <person name="Pearson M."/>
            <person name="Priest M."/>
            <person name="Roberts A."/>
            <person name="Saif S."/>
            <person name="Shea T."/>
            <person name="Shenoy N."/>
            <person name="Sisk P."/>
            <person name="Stolte C."/>
            <person name="Sykes S."/>
            <person name="Yandava C."/>
            <person name="Wortman J."/>
            <person name="Nusbaum C."/>
            <person name="Birren B."/>
        </authorList>
    </citation>
    <scope>NUCLEOTIDE SEQUENCE</scope>
    <source>
        <strain>70-15</strain>
    </source>
</reference>
<dbReference type="VEuPathDB" id="FungiDB:MGG_16347"/>
<keyword evidence="3" id="KW-1185">Reference proteome</keyword>
<dbReference type="Proteomes" id="UP000009058">
    <property type="component" value="Chromosome 1"/>
</dbReference>
<feature type="domain" description="Heterokaryon incompatibility" evidence="1">
    <location>
        <begin position="44"/>
        <end position="109"/>
    </location>
</feature>
<protein>
    <recommendedName>
        <fullName evidence="1">Heterokaryon incompatibility domain-containing protein</fullName>
    </recommendedName>
</protein>
<dbReference type="HOGENOM" id="CLU_1525460_0_0_1"/>
<dbReference type="Pfam" id="PF06985">
    <property type="entry name" value="HET"/>
    <property type="match status" value="1"/>
</dbReference>
<sequence length="176" mass="18996">MGNAQSTRVPATQRRCEYLTSSTPRCYFANCRKSYGNTNCTGDIPLASLPQILQEFAEIGGWLGVRYLLIDPLRVYQDSAADRKQEASIMGDTYGGALINMAATDAGAAGGWDDYAAARTGPPVGLMRVPGGAPIQRRKLDDLNDFEIAWLWQNSAGKGGSAFNIPHLLIHGQTCV</sequence>
<organism evidence="2 3">
    <name type="scientific">Pyricularia oryzae (strain 70-15 / ATCC MYA-4617 / FGSC 8958)</name>
    <name type="common">Rice blast fungus</name>
    <name type="synonym">Magnaporthe oryzae</name>
    <dbReference type="NCBI Taxonomy" id="242507"/>
    <lineage>
        <taxon>Eukaryota</taxon>
        <taxon>Fungi</taxon>
        <taxon>Dikarya</taxon>
        <taxon>Ascomycota</taxon>
        <taxon>Pezizomycotina</taxon>
        <taxon>Sordariomycetes</taxon>
        <taxon>Sordariomycetidae</taxon>
        <taxon>Magnaporthales</taxon>
        <taxon>Pyriculariaceae</taxon>
        <taxon>Pyricularia</taxon>
    </lineage>
</organism>
<dbReference type="KEGG" id="mgr:MGG_16347"/>
<dbReference type="InterPro" id="IPR010730">
    <property type="entry name" value="HET"/>
</dbReference>
<dbReference type="AlphaFoldDB" id="G4MLA6"/>
<evidence type="ECO:0000259" key="1">
    <source>
        <dbReference type="Pfam" id="PF06985"/>
    </source>
</evidence>
<gene>
    <name evidence="2" type="ORF">MGG_16347</name>
</gene>
<name>G4MLA6_PYRO7</name>
<dbReference type="InParanoid" id="G4MLA6"/>